<accession>A0AAN9SXS3</accession>
<protein>
    <submittedName>
        <fullName evidence="1">Uncharacterized protein</fullName>
    </submittedName>
</protein>
<comment type="caution">
    <text evidence="1">The sequence shown here is derived from an EMBL/GenBank/DDBJ whole genome shotgun (WGS) entry which is preliminary data.</text>
</comment>
<evidence type="ECO:0000313" key="2">
    <source>
        <dbReference type="Proteomes" id="UP001386955"/>
    </source>
</evidence>
<name>A0AAN9SXS3_PSOTE</name>
<proteinExistence type="predicted"/>
<dbReference type="EMBL" id="JAYMYS010000002">
    <property type="protein sequence ID" value="KAK7406715.1"/>
    <property type="molecule type" value="Genomic_DNA"/>
</dbReference>
<dbReference type="Proteomes" id="UP001386955">
    <property type="component" value="Unassembled WGS sequence"/>
</dbReference>
<sequence length="147" mass="16215">MVPTKPTTKDLEETLITIMDKLNILLTQLDNHCGTQDSCHSHLFSSLQNLQNGFGELMAHISPPITPLDDPTPPSPNPTIPHISFKAFFGSPFPYAFKFSYCLFGLSLVALVDTWSTRNIIQTCQAHHLNLAISSIISFSVMVGAEQ</sequence>
<evidence type="ECO:0000313" key="1">
    <source>
        <dbReference type="EMBL" id="KAK7406715.1"/>
    </source>
</evidence>
<gene>
    <name evidence="1" type="ORF">VNO78_08345</name>
</gene>
<dbReference type="AlphaFoldDB" id="A0AAN9SXS3"/>
<keyword evidence="2" id="KW-1185">Reference proteome</keyword>
<organism evidence="1 2">
    <name type="scientific">Psophocarpus tetragonolobus</name>
    <name type="common">Winged bean</name>
    <name type="synonym">Dolichos tetragonolobus</name>
    <dbReference type="NCBI Taxonomy" id="3891"/>
    <lineage>
        <taxon>Eukaryota</taxon>
        <taxon>Viridiplantae</taxon>
        <taxon>Streptophyta</taxon>
        <taxon>Embryophyta</taxon>
        <taxon>Tracheophyta</taxon>
        <taxon>Spermatophyta</taxon>
        <taxon>Magnoliopsida</taxon>
        <taxon>eudicotyledons</taxon>
        <taxon>Gunneridae</taxon>
        <taxon>Pentapetalae</taxon>
        <taxon>rosids</taxon>
        <taxon>fabids</taxon>
        <taxon>Fabales</taxon>
        <taxon>Fabaceae</taxon>
        <taxon>Papilionoideae</taxon>
        <taxon>50 kb inversion clade</taxon>
        <taxon>NPAAA clade</taxon>
        <taxon>indigoferoid/millettioid clade</taxon>
        <taxon>Phaseoleae</taxon>
        <taxon>Psophocarpus</taxon>
    </lineage>
</organism>
<reference evidence="1 2" key="1">
    <citation type="submission" date="2024-01" db="EMBL/GenBank/DDBJ databases">
        <title>The genomes of 5 underutilized Papilionoideae crops provide insights into root nodulation and disease resistanc.</title>
        <authorList>
            <person name="Jiang F."/>
        </authorList>
    </citation>
    <scope>NUCLEOTIDE SEQUENCE [LARGE SCALE GENOMIC DNA]</scope>
    <source>
        <strain evidence="1">DUOXIRENSHENG_FW03</strain>
        <tissue evidence="1">Leaves</tissue>
    </source>
</reference>